<dbReference type="AlphaFoldDB" id="A0A3E2NK16"/>
<evidence type="ECO:0000256" key="1">
    <source>
        <dbReference type="ARBA" id="ARBA00022801"/>
    </source>
</evidence>
<dbReference type="InterPro" id="IPR011247">
    <property type="entry name" value="Chemotax_prot-Glu_Me-esterase"/>
</dbReference>
<dbReference type="PANTHER" id="PTHR42872">
    <property type="entry name" value="PROTEIN-GLUTAMATE METHYLESTERASE/PROTEIN-GLUTAMINE GLUTAMINASE"/>
    <property type="match status" value="1"/>
</dbReference>
<evidence type="ECO:0000259" key="5">
    <source>
        <dbReference type="PROSITE" id="PS50122"/>
    </source>
</evidence>
<keyword evidence="4" id="KW-0145">Chemotaxis</keyword>
<evidence type="ECO:0000256" key="3">
    <source>
        <dbReference type="ARBA" id="ARBA00048267"/>
    </source>
</evidence>
<dbReference type="PIRSF" id="PIRSF036461">
    <property type="entry name" value="Chmtx_methlestr"/>
    <property type="match status" value="1"/>
</dbReference>
<dbReference type="GO" id="GO:0000156">
    <property type="term" value="F:phosphorelay response regulator activity"/>
    <property type="evidence" value="ECO:0007669"/>
    <property type="project" value="InterPro"/>
</dbReference>
<dbReference type="GO" id="GO:0006935">
    <property type="term" value="P:chemotaxis"/>
    <property type="evidence" value="ECO:0007669"/>
    <property type="project" value="UniProtKB-UniRule"/>
</dbReference>
<comment type="catalytic activity">
    <reaction evidence="3">
        <text>[protein]-L-glutamate 5-O-methyl ester + H2O = L-glutamyl-[protein] + methanol + H(+)</text>
        <dbReference type="Rhea" id="RHEA:23236"/>
        <dbReference type="Rhea" id="RHEA-COMP:10208"/>
        <dbReference type="Rhea" id="RHEA-COMP:10311"/>
        <dbReference type="ChEBI" id="CHEBI:15377"/>
        <dbReference type="ChEBI" id="CHEBI:15378"/>
        <dbReference type="ChEBI" id="CHEBI:17790"/>
        <dbReference type="ChEBI" id="CHEBI:29973"/>
        <dbReference type="ChEBI" id="CHEBI:82795"/>
        <dbReference type="EC" id="3.1.1.61"/>
    </reaction>
</comment>
<evidence type="ECO:0000256" key="2">
    <source>
        <dbReference type="ARBA" id="ARBA00039140"/>
    </source>
</evidence>
<dbReference type="GO" id="GO:0008984">
    <property type="term" value="F:protein-glutamate methylesterase activity"/>
    <property type="evidence" value="ECO:0007669"/>
    <property type="project" value="UniProtKB-EC"/>
</dbReference>
<name>A0A3E2NK16_9SPHI</name>
<dbReference type="Proteomes" id="UP000260823">
    <property type="component" value="Unassembled WGS sequence"/>
</dbReference>
<accession>A0A3E2NK16</accession>
<dbReference type="SUPFAM" id="SSF52738">
    <property type="entry name" value="Methylesterase CheB, C-terminal domain"/>
    <property type="match status" value="1"/>
</dbReference>
<dbReference type="OrthoDB" id="1524092at2"/>
<dbReference type="InterPro" id="IPR000673">
    <property type="entry name" value="Sig_transdc_resp-reg_Me-estase"/>
</dbReference>
<dbReference type="PROSITE" id="PS50122">
    <property type="entry name" value="CHEB"/>
    <property type="match status" value="1"/>
</dbReference>
<reference evidence="6 7" key="1">
    <citation type="submission" date="2018-08" db="EMBL/GenBank/DDBJ databases">
        <title>Mucilaginibacter terrae sp. nov., isolated from manganese diggings.</title>
        <authorList>
            <person name="Huang Y."/>
            <person name="Zhou Z."/>
        </authorList>
    </citation>
    <scope>NUCLEOTIDE SEQUENCE [LARGE SCALE GENOMIC DNA]</scope>
    <source>
        <strain evidence="6 7">ZH6</strain>
    </source>
</reference>
<dbReference type="GO" id="GO:0005737">
    <property type="term" value="C:cytoplasm"/>
    <property type="evidence" value="ECO:0007669"/>
    <property type="project" value="InterPro"/>
</dbReference>
<feature type="active site" evidence="4">
    <location>
        <position position="132"/>
    </location>
</feature>
<dbReference type="EMBL" id="QWDE01000005">
    <property type="protein sequence ID" value="RFZ81344.1"/>
    <property type="molecule type" value="Genomic_DNA"/>
</dbReference>
<gene>
    <name evidence="6" type="ORF">DYU05_18850</name>
</gene>
<dbReference type="Pfam" id="PF01339">
    <property type="entry name" value="CheB_methylest"/>
    <property type="match status" value="1"/>
</dbReference>
<comment type="caution">
    <text evidence="6">The sequence shown here is derived from an EMBL/GenBank/DDBJ whole genome shotgun (WGS) entry which is preliminary data.</text>
</comment>
<dbReference type="EC" id="3.1.1.61" evidence="2"/>
<organism evidence="6 7">
    <name type="scientific">Mucilaginibacter terrenus</name>
    <dbReference type="NCBI Taxonomy" id="2482727"/>
    <lineage>
        <taxon>Bacteria</taxon>
        <taxon>Pseudomonadati</taxon>
        <taxon>Bacteroidota</taxon>
        <taxon>Sphingobacteriia</taxon>
        <taxon>Sphingobacteriales</taxon>
        <taxon>Sphingobacteriaceae</taxon>
        <taxon>Mucilaginibacter</taxon>
    </lineage>
</organism>
<dbReference type="RefSeq" id="WP_117384711.1">
    <property type="nucleotide sequence ID" value="NZ_QWDE01000005.1"/>
</dbReference>
<dbReference type="PANTHER" id="PTHR42872:SF6">
    <property type="entry name" value="PROTEIN-GLUTAMATE METHYLESTERASE_PROTEIN-GLUTAMINE GLUTAMINASE"/>
    <property type="match status" value="1"/>
</dbReference>
<dbReference type="Gene3D" id="3.40.50.180">
    <property type="entry name" value="Methylesterase CheB, C-terminal domain"/>
    <property type="match status" value="1"/>
</dbReference>
<feature type="active site" evidence="4">
    <location>
        <position position="39"/>
    </location>
</feature>
<feature type="active site" evidence="4">
    <location>
        <position position="12"/>
    </location>
</feature>
<evidence type="ECO:0000313" key="7">
    <source>
        <dbReference type="Proteomes" id="UP000260823"/>
    </source>
</evidence>
<protein>
    <recommendedName>
        <fullName evidence="2">protein-glutamate methylesterase</fullName>
        <ecNumber evidence="2">3.1.1.61</ecNumber>
    </recommendedName>
</protein>
<keyword evidence="7" id="KW-1185">Reference proteome</keyword>
<dbReference type="InterPro" id="IPR035909">
    <property type="entry name" value="CheB_C"/>
</dbReference>
<dbReference type="CDD" id="cd16433">
    <property type="entry name" value="CheB"/>
    <property type="match status" value="1"/>
</dbReference>
<keyword evidence="1 4" id="KW-0378">Hydrolase</keyword>
<proteinExistence type="predicted"/>
<sequence length="336" mass="37374">MEPQRIVVVGTSAGGIKAVNQLMKKFPADLPVAIFVVIHMSKHSQAHVIKEQLQKSTAFTCRVPTDGEQIQAGHLYISPADVHMLVKPGEVRLVLGPHENRWRPSIDVLFRSAAVAYGAATIGIILTGLLDDGTSGLAAIKRSGGMAIVQDPAEAEYDDMPVSAISNVEIDNQVFLEDMGYIVADMVAKPVKTLPIPEDVKIEADITERMASKITDMEKIGTHSNFTCPDCGGGLWRIKNDNFPRYRCHTGHVYTEAALMQRQAENMEESIWVSIRMLEERRNLLLGIVWREENENTGKQYAEYKVRAEELSIHIERLKGLLISMTRTESDDEGHL</sequence>
<evidence type="ECO:0000313" key="6">
    <source>
        <dbReference type="EMBL" id="RFZ81344.1"/>
    </source>
</evidence>
<feature type="domain" description="CheB-type methylesterase" evidence="5">
    <location>
        <begin position="1"/>
        <end position="190"/>
    </location>
</feature>
<evidence type="ECO:0000256" key="4">
    <source>
        <dbReference type="PROSITE-ProRule" id="PRU00050"/>
    </source>
</evidence>